<evidence type="ECO:0000259" key="2">
    <source>
        <dbReference type="PROSITE" id="PS51704"/>
    </source>
</evidence>
<dbReference type="PROSITE" id="PS51704">
    <property type="entry name" value="GP_PDE"/>
    <property type="match status" value="1"/>
</dbReference>
<evidence type="ECO:0000256" key="1">
    <source>
        <dbReference type="SAM" id="Phobius"/>
    </source>
</evidence>
<protein>
    <submittedName>
        <fullName evidence="3">Glycerophosphodiester phosphodiesterase family protein</fullName>
    </submittedName>
</protein>
<comment type="caution">
    <text evidence="3">The sequence shown here is derived from an EMBL/GenBank/DDBJ whole genome shotgun (WGS) entry which is preliminary data.</text>
</comment>
<keyword evidence="1" id="KW-0812">Transmembrane</keyword>
<accession>A0ABT2T017</accession>
<feature type="transmembrane region" description="Helical" evidence="1">
    <location>
        <begin position="6"/>
        <end position="23"/>
    </location>
</feature>
<dbReference type="RefSeq" id="WP_262573422.1">
    <property type="nucleotide sequence ID" value="NZ_JAOQKJ010000003.1"/>
</dbReference>
<dbReference type="EMBL" id="JAOQKJ010000003">
    <property type="protein sequence ID" value="MCU6743595.1"/>
    <property type="molecule type" value="Genomic_DNA"/>
</dbReference>
<keyword evidence="1" id="KW-1133">Transmembrane helix</keyword>
<organism evidence="3 4">
    <name type="scientific">Suilimivivens aceti</name>
    <dbReference type="NCBI Taxonomy" id="2981774"/>
    <lineage>
        <taxon>Bacteria</taxon>
        <taxon>Bacillati</taxon>
        <taxon>Bacillota</taxon>
        <taxon>Clostridia</taxon>
        <taxon>Lachnospirales</taxon>
        <taxon>Lachnospiraceae</taxon>
        <taxon>Suilimivivens</taxon>
    </lineage>
</organism>
<evidence type="ECO:0000313" key="4">
    <source>
        <dbReference type="Proteomes" id="UP001652432"/>
    </source>
</evidence>
<sequence>MTAIYVILIVAAVLVLLYFLMIMPRLTRQQDWKQFPKVYYAHRGLHDNHTEAPENSMAAFKKAVAAGYGIELDVQLTKDRIPVVFHDFTLQRATGKSGKVCEYTYEELQEFPLFESEERIPKFENVLAVVNGRVPLIVEIKLEWMDLMVCTLTNRALADYKGQYCIESFNPLALMWYRRYRNDVLRGQLSDGFLKTGEFKGPLYFILQNLLLNWMTKPDFVAYDHKYADNLSRRLCRKLYHNMAVAWTIKSQKEMEEAEKSFDMFIFDSFIPRRKRPK</sequence>
<name>A0ABT2T017_9FIRM</name>
<dbReference type="Gene3D" id="3.20.20.190">
    <property type="entry name" value="Phosphatidylinositol (PI) phosphodiesterase"/>
    <property type="match status" value="1"/>
</dbReference>
<dbReference type="Proteomes" id="UP001652432">
    <property type="component" value="Unassembled WGS sequence"/>
</dbReference>
<dbReference type="InterPro" id="IPR017946">
    <property type="entry name" value="PLC-like_Pdiesterase_TIM-brl"/>
</dbReference>
<evidence type="ECO:0000313" key="3">
    <source>
        <dbReference type="EMBL" id="MCU6743595.1"/>
    </source>
</evidence>
<dbReference type="InterPro" id="IPR030395">
    <property type="entry name" value="GP_PDE_dom"/>
</dbReference>
<gene>
    <name evidence="3" type="ORF">OCV77_03600</name>
</gene>
<dbReference type="SUPFAM" id="SSF51695">
    <property type="entry name" value="PLC-like phosphodiesterases"/>
    <property type="match status" value="1"/>
</dbReference>
<keyword evidence="1" id="KW-0472">Membrane</keyword>
<keyword evidence="4" id="KW-1185">Reference proteome</keyword>
<dbReference type="PANTHER" id="PTHR46320:SF1">
    <property type="entry name" value="GLYCEROPHOSPHODIESTER PHOSPHODIESTERASE 1"/>
    <property type="match status" value="1"/>
</dbReference>
<proteinExistence type="predicted"/>
<reference evidence="3 4" key="1">
    <citation type="journal article" date="2021" name="ISME Commun">
        <title>Automated analysis of genomic sequences facilitates high-throughput and comprehensive description of bacteria.</title>
        <authorList>
            <person name="Hitch T.C.A."/>
        </authorList>
    </citation>
    <scope>NUCLEOTIDE SEQUENCE [LARGE SCALE GENOMIC DNA]</scope>
    <source>
        <strain evidence="3 4">Sanger_18</strain>
    </source>
</reference>
<dbReference type="Pfam" id="PF03009">
    <property type="entry name" value="GDPD"/>
    <property type="match status" value="1"/>
</dbReference>
<feature type="domain" description="GP-PDE" evidence="2">
    <location>
        <begin position="37"/>
        <end position="278"/>
    </location>
</feature>
<dbReference type="PANTHER" id="PTHR46320">
    <property type="entry name" value="GLYCEROPHOSPHODIESTER PHOSPHODIESTERASE 1"/>
    <property type="match status" value="1"/>
</dbReference>